<reference evidence="1 2" key="2">
    <citation type="submission" date="2019-11" db="EMBL/GenBank/DDBJ databases">
        <title>A de novo genome assembly of a pear dwarfing rootstock.</title>
        <authorList>
            <person name="Wang F."/>
            <person name="Wang J."/>
            <person name="Li S."/>
            <person name="Zhang Y."/>
            <person name="Fang M."/>
            <person name="Ma L."/>
            <person name="Zhao Y."/>
            <person name="Jiang S."/>
        </authorList>
    </citation>
    <scope>NUCLEOTIDE SEQUENCE [LARGE SCALE GENOMIC DNA]</scope>
    <source>
        <strain evidence="1">S2</strain>
        <tissue evidence="1">Leaf</tissue>
    </source>
</reference>
<sequence length="66" mass="7375">MSAEKERLMFAFNLGHRDIVLVLDAKGVVVADITFECFFVNGRTELVVAHELAQYAVRADDFKSGI</sequence>
<comment type="caution">
    <text evidence="1">The sequence shown here is derived from an EMBL/GenBank/DDBJ whole genome shotgun (WGS) entry which is preliminary data.</text>
</comment>
<dbReference type="AlphaFoldDB" id="A0A5N5I8U2"/>
<keyword evidence="1" id="KW-0689">Ribosomal protein</keyword>
<gene>
    <name evidence="1" type="ORF">D8674_039883</name>
</gene>
<organism evidence="1 2">
    <name type="scientific">Pyrus ussuriensis x Pyrus communis</name>
    <dbReference type="NCBI Taxonomy" id="2448454"/>
    <lineage>
        <taxon>Eukaryota</taxon>
        <taxon>Viridiplantae</taxon>
        <taxon>Streptophyta</taxon>
        <taxon>Embryophyta</taxon>
        <taxon>Tracheophyta</taxon>
        <taxon>Spermatophyta</taxon>
        <taxon>Magnoliopsida</taxon>
        <taxon>eudicotyledons</taxon>
        <taxon>Gunneridae</taxon>
        <taxon>Pentapetalae</taxon>
        <taxon>rosids</taxon>
        <taxon>fabids</taxon>
        <taxon>Rosales</taxon>
        <taxon>Rosaceae</taxon>
        <taxon>Amygdaloideae</taxon>
        <taxon>Maleae</taxon>
        <taxon>Pyrus</taxon>
    </lineage>
</organism>
<keyword evidence="2" id="KW-1185">Reference proteome</keyword>
<accession>A0A5N5I8U2</accession>
<dbReference type="EMBL" id="SMOL01000125">
    <property type="protein sequence ID" value="KAB2631934.1"/>
    <property type="molecule type" value="Genomic_DNA"/>
</dbReference>
<dbReference type="Proteomes" id="UP000327157">
    <property type="component" value="Unassembled WGS sequence"/>
</dbReference>
<evidence type="ECO:0000313" key="2">
    <source>
        <dbReference type="Proteomes" id="UP000327157"/>
    </source>
</evidence>
<proteinExistence type="predicted"/>
<dbReference type="GO" id="GO:0005840">
    <property type="term" value="C:ribosome"/>
    <property type="evidence" value="ECO:0007669"/>
    <property type="project" value="UniProtKB-KW"/>
</dbReference>
<reference evidence="1 2" key="1">
    <citation type="submission" date="2019-09" db="EMBL/GenBank/DDBJ databases">
        <authorList>
            <person name="Ou C."/>
        </authorList>
    </citation>
    <scope>NUCLEOTIDE SEQUENCE [LARGE SCALE GENOMIC DNA]</scope>
    <source>
        <strain evidence="1">S2</strain>
        <tissue evidence="1">Leaf</tissue>
    </source>
</reference>
<keyword evidence="1" id="KW-0687">Ribonucleoprotein</keyword>
<name>A0A5N5I8U2_9ROSA</name>
<protein>
    <submittedName>
        <fullName evidence="1">40S ribosomal protein S6-A-like</fullName>
    </submittedName>
</protein>
<evidence type="ECO:0000313" key="1">
    <source>
        <dbReference type="EMBL" id="KAB2631934.1"/>
    </source>
</evidence>